<feature type="domain" description="Dicistrovirus capsid-polyprotein C-terminal" evidence="3">
    <location>
        <begin position="834"/>
        <end position="1008"/>
    </location>
</feature>
<proteinExistence type="predicted"/>
<feature type="domain" description="Capsid protein VP4 dicistrovirus" evidence="4">
    <location>
        <begin position="277"/>
        <end position="330"/>
    </location>
</feature>
<dbReference type="Gene3D" id="2.60.120.20">
    <property type="match status" value="3"/>
</dbReference>
<organism evidence="5">
    <name type="scientific">Taura syndrome virus</name>
    <dbReference type="NCBI Taxonomy" id="142102"/>
    <lineage>
        <taxon>Viruses</taxon>
        <taxon>Riboviria</taxon>
        <taxon>Orthornavirae</taxon>
        <taxon>Pisuviricota</taxon>
        <taxon>Pisoniviricetes</taxon>
        <taxon>Picornavirales</taxon>
        <taxon>Dicistroviridae</taxon>
        <taxon>Aparavirus</taxon>
        <taxon>Aparavirus tauraense</taxon>
    </lineage>
</organism>
<name>A0A7G7Y0T7_9VIRU</name>
<dbReference type="CDD" id="cd00205">
    <property type="entry name" value="rhv_like"/>
    <property type="match status" value="2"/>
</dbReference>
<dbReference type="GO" id="GO:0044423">
    <property type="term" value="C:virion component"/>
    <property type="evidence" value="ECO:0007669"/>
    <property type="project" value="UniProtKB-KW"/>
</dbReference>
<accession>A0A7G7Y0T7</accession>
<dbReference type="InterPro" id="IPR029053">
    <property type="entry name" value="Viral_coat"/>
</dbReference>
<keyword evidence="2" id="KW-0946">Virion</keyword>
<comment type="subcellular location">
    <subcellularLocation>
        <location evidence="1">Virion</location>
    </subcellularLocation>
</comment>
<evidence type="ECO:0000256" key="2">
    <source>
        <dbReference type="ARBA" id="ARBA00022844"/>
    </source>
</evidence>
<evidence type="ECO:0000313" key="5">
    <source>
        <dbReference type="EMBL" id="QNH87112.1"/>
    </source>
</evidence>
<dbReference type="InterPro" id="IPR024343">
    <property type="entry name" value="VP4_dicistrovir"/>
</dbReference>
<dbReference type="EMBL" id="MT877008">
    <property type="protein sequence ID" value="QNH87112.1"/>
    <property type="molecule type" value="Genomic_RNA"/>
</dbReference>
<sequence>MPANPVEIDNFDTTTSGGLIPGGSVTNSEGSTILMNDIPITNQNVVLSKNVTDNLFEVQDQALIESLSRDVLLHNDSWTSSDDEIGTTMTQEQLATEFNQPHLYEISLPDDIVRKSLFMSNKLANIAYMRCDYEVTVRVQATPFLQGALWLWNKMNAKQTSIIRRTLTEHLRSITSFPGIEMNLQSEARAITLSIPYTSEFQVFNPRNVNNLNSIRLSVLSQLQGPEDVESASYSIYGRLKNIKLYGHAPSVTSSVYPSTQSGYDDDYPIVHAGTDEESSKQGIVSRVADTVGAVANVVDGVGVPILSTIAKPVSWVSGVVSNVASMFGFSKDRDMTKVNAYENLPGKGFTHGVGFDYGVPLSLFPNNAIDPTIAVPEGLDEMSIEYLAQRPYMLNRYTIKGGDTPDMHGTIIADIPVSPVNFSLYGKVIAKYRTLFAAPVSLAVAMANWWRGNINLNLRFAKTQYHQCRLLVQYLPYGSGVQPIESILSQIIDISQVDDKGIDISFPSVYPNKWMRVYDPAKIGYTADCAPGRIVISVLNPLISASTVSPNIVMYPWVHWSNLEVAEPGTLAKAAIGFNYPADVPEDPTFSVTRAPVSGTLFTLLQDTNVSLGEADGVFSLNFTNTTTGRRHRLAYAGLSGELGSCEIVKLPQGQYSIEYAATSAPTLVLDRPIFSEPIGPKYVVTKVKNGDAVSISEETLVTCGSMAAISEATVALQLADETIEILRLESDFESKAPVKFAPGNYTVVTEASDIKLVTNQDITVNERNPRTHAGIDEELPVKQSVIGRIVRRVARYVPNKLIRRILRDLSQSPCIYPSTHAGLDYSSSDTSTMLTTMGEQFVSLRMLTRRSSPVDILRGDLVTLPGISFGTDNSLRQSLVNIISYMYRFTHGSISYKIIPKNKGDLYITTTSPDSIETSTSAYQFDTNRAMHYINTSLNPMAQISLPYYSPAENLVIDSKSFPQLSDLSISNLERTENEYFVLASAGDDHTFSQLAGCPAFTFGPAELA</sequence>
<reference evidence="5" key="1">
    <citation type="submission" date="2020-08" db="EMBL/GenBank/DDBJ databases">
        <title>Complete genome reconstruction and genetic analysis of Taura syndrome virus of shrimp from archival Davidson's-fixed paraffin embedded tissue.</title>
        <authorList>
            <person name="Cruz-Flores R."/>
            <person name="Mai H.N."/>
            <person name="Dhar A.K."/>
        </authorList>
    </citation>
    <scope>NUCLEOTIDE SEQUENCE</scope>
    <source>
        <strain evidence="5">2005-175</strain>
    </source>
</reference>
<evidence type="ECO:0000256" key="1">
    <source>
        <dbReference type="ARBA" id="ARBA00004328"/>
    </source>
</evidence>
<dbReference type="Pfam" id="PF11492">
    <property type="entry name" value="Dicistro_VP4"/>
    <property type="match status" value="1"/>
</dbReference>
<dbReference type="SUPFAM" id="SSF88633">
    <property type="entry name" value="Positive stranded ssRNA viruses"/>
    <property type="match status" value="3"/>
</dbReference>
<dbReference type="InterPro" id="IPR014872">
    <property type="entry name" value="Dicistrovirus_capsid-polyPr_C"/>
</dbReference>
<evidence type="ECO:0000259" key="3">
    <source>
        <dbReference type="Pfam" id="PF08762"/>
    </source>
</evidence>
<protein>
    <submittedName>
        <fullName evidence="5">Capsid protein</fullName>
    </submittedName>
</protein>
<dbReference type="SMR" id="A0A7G7Y0T7"/>
<dbReference type="Pfam" id="PF08762">
    <property type="entry name" value="CRPV_capsid"/>
    <property type="match status" value="1"/>
</dbReference>
<evidence type="ECO:0000259" key="4">
    <source>
        <dbReference type="Pfam" id="PF11492"/>
    </source>
</evidence>
<dbReference type="InterPro" id="IPR033703">
    <property type="entry name" value="Rhv-like"/>
</dbReference>